<protein>
    <submittedName>
        <fullName evidence="1">Sigma-70, region 4</fullName>
    </submittedName>
</protein>
<gene>
    <name evidence="1" type="ORF">LEA_17311</name>
</gene>
<sequence>MNFLYIADYSNVDEDNTQEQYETVFRYLHTLSSEYKNIFVDYYIGKLSLRSLAEKYSLPETTIKWRLNVGRQKIRDRIGEDKMDKVYQRINWNTGTCNGNMDSDAYLHTQISRAICLAAYEKPLTVEEISISTGIPTMYIEDELPRLEYGDAICKVGNKYVTNFIIFRLKDRKQTEDVSALVVSMLADKFEVILREAENKISALDFYGNDFGIGRLGYIVVPYLLRHKISDVKNNRLKLENGPYPPRKDGGYGWFIVEETVDESENCAEYNSGCNVAGDDSGSEYKVPSHIYYYWISKYFDYNIYHNKGMRWMCANGIPQNSVNGVVSKEALSEEDAAHLIETNLLIKSEAGFSLNFPHFTAEQFGK</sequence>
<proteinExistence type="predicted"/>
<dbReference type="EMBL" id="AJWY01011850">
    <property type="protein sequence ID" value="EKC51603.1"/>
    <property type="molecule type" value="Genomic_DNA"/>
</dbReference>
<dbReference type="InterPro" id="IPR013324">
    <property type="entry name" value="RNA_pol_sigma_r3/r4-like"/>
</dbReference>
<dbReference type="Gene3D" id="1.10.10.10">
    <property type="entry name" value="Winged helix-like DNA-binding domain superfamily/Winged helix DNA-binding domain"/>
    <property type="match status" value="1"/>
</dbReference>
<dbReference type="InterPro" id="IPR036388">
    <property type="entry name" value="WH-like_DNA-bd_sf"/>
</dbReference>
<evidence type="ECO:0000313" key="1">
    <source>
        <dbReference type="EMBL" id="EKC51603.1"/>
    </source>
</evidence>
<dbReference type="AlphaFoldDB" id="K1S1T9"/>
<name>K1S1T9_9ZZZZ</name>
<accession>K1S1T9</accession>
<organism evidence="1">
    <name type="scientific">human gut metagenome</name>
    <dbReference type="NCBI Taxonomy" id="408170"/>
    <lineage>
        <taxon>unclassified sequences</taxon>
        <taxon>metagenomes</taxon>
        <taxon>organismal metagenomes</taxon>
    </lineage>
</organism>
<feature type="non-terminal residue" evidence="1">
    <location>
        <position position="367"/>
    </location>
</feature>
<reference evidence="1" key="1">
    <citation type="journal article" date="2013" name="Environ. Microbiol.">
        <title>Microbiota from the distal guts of lean and obese adolescents exhibit partial functional redundancy besides clear differences in community structure.</title>
        <authorList>
            <person name="Ferrer M."/>
            <person name="Ruiz A."/>
            <person name="Lanza F."/>
            <person name="Haange S.B."/>
            <person name="Oberbach A."/>
            <person name="Till H."/>
            <person name="Bargiela R."/>
            <person name="Campoy C."/>
            <person name="Segura M.T."/>
            <person name="Richter M."/>
            <person name="von Bergen M."/>
            <person name="Seifert J."/>
            <person name="Suarez A."/>
        </authorList>
    </citation>
    <scope>NUCLEOTIDE SEQUENCE</scope>
</reference>
<dbReference type="SUPFAM" id="SSF88659">
    <property type="entry name" value="Sigma3 and sigma4 domains of RNA polymerase sigma factors"/>
    <property type="match status" value="1"/>
</dbReference>
<comment type="caution">
    <text evidence="1">The sequence shown here is derived from an EMBL/GenBank/DDBJ whole genome shotgun (WGS) entry which is preliminary data.</text>
</comment>